<dbReference type="GO" id="GO:0009252">
    <property type="term" value="P:peptidoglycan biosynthetic process"/>
    <property type="evidence" value="ECO:0007669"/>
    <property type="project" value="UniProtKB-UniRule"/>
</dbReference>
<evidence type="ECO:0000256" key="2">
    <source>
        <dbReference type="ARBA" id="ARBA00005898"/>
    </source>
</evidence>
<dbReference type="GO" id="GO:0071555">
    <property type="term" value="P:cell wall organization"/>
    <property type="evidence" value="ECO:0007669"/>
    <property type="project" value="UniProtKB-KW"/>
</dbReference>
<dbReference type="GO" id="GO:0008360">
    <property type="term" value="P:regulation of cell shape"/>
    <property type="evidence" value="ECO:0007669"/>
    <property type="project" value="UniProtKB-KW"/>
</dbReference>
<dbReference type="Gene3D" id="3.90.190.20">
    <property type="entry name" value="Mur ligase, C-terminal domain"/>
    <property type="match status" value="1"/>
</dbReference>
<dbReference type="InterPro" id="IPR036565">
    <property type="entry name" value="Mur-like_cat_sf"/>
</dbReference>
<proteinExistence type="inferred from homology"/>
<keyword evidence="3" id="KW-0460">Magnesium</keyword>
<dbReference type="InterPro" id="IPR005761">
    <property type="entry name" value="UDP-N-AcMur-Glu-dNH2Pim_ligase"/>
</dbReference>
<dbReference type="InterPro" id="IPR004101">
    <property type="entry name" value="Mur_ligase_C"/>
</dbReference>
<comment type="pathway">
    <text evidence="1 3 4">Cell wall biogenesis; peptidoglycan biosynthesis.</text>
</comment>
<dbReference type="Gene3D" id="3.40.1390.10">
    <property type="entry name" value="MurE/MurF, N-terminal domain"/>
    <property type="match status" value="1"/>
</dbReference>
<keyword evidence="3 4" id="KW-0573">Peptidoglycan synthesis</keyword>
<feature type="modified residue" description="N6-carboxylysine" evidence="3">
    <location>
        <position position="288"/>
    </location>
</feature>
<feature type="binding site" evidence="3">
    <location>
        <position position="254"/>
    </location>
    <ligand>
        <name>UDP-N-acetyl-alpha-D-muramoyl-L-alanyl-D-glutamate</name>
        <dbReference type="ChEBI" id="CHEBI:83900"/>
    </ligand>
</feature>
<dbReference type="EMBL" id="VULY01000018">
    <property type="protein sequence ID" value="MSR94406.1"/>
    <property type="molecule type" value="Genomic_DNA"/>
</dbReference>
<dbReference type="SUPFAM" id="SSF53623">
    <property type="entry name" value="MurD-like peptide ligases, catalytic domain"/>
    <property type="match status" value="1"/>
</dbReference>
<dbReference type="NCBIfam" id="TIGR01085">
    <property type="entry name" value="murE"/>
    <property type="match status" value="1"/>
</dbReference>
<comment type="cofactor">
    <cofactor evidence="3">
        <name>Mg(2+)</name>
        <dbReference type="ChEBI" id="CHEBI:18420"/>
    </cofactor>
</comment>
<dbReference type="InterPro" id="IPR036615">
    <property type="entry name" value="Mur_ligase_C_dom_sf"/>
</dbReference>
<keyword evidence="3 4" id="KW-0133">Cell shape</keyword>
<dbReference type="NCBIfam" id="NF001126">
    <property type="entry name" value="PRK00139.1-4"/>
    <property type="match status" value="1"/>
</dbReference>
<name>A0A6N7V3C5_9FIRM</name>
<feature type="binding site" evidence="3">
    <location>
        <position position="246"/>
    </location>
    <ligand>
        <name>UDP-N-acetyl-alpha-D-muramoyl-L-alanyl-D-glutamate</name>
        <dbReference type="ChEBI" id="CHEBI:83900"/>
    </ligand>
</feature>
<feature type="domain" description="Mur ligase central" evidence="7">
    <location>
        <begin position="170"/>
        <end position="377"/>
    </location>
</feature>
<comment type="caution">
    <text evidence="8">The sequence shown here is derived from an EMBL/GenBank/DDBJ whole genome shotgun (WGS) entry which is preliminary data.</text>
</comment>
<keyword evidence="9" id="KW-1185">Reference proteome</keyword>
<comment type="caution">
    <text evidence="3">Lacks conserved residue(s) required for the propagation of feature annotation.</text>
</comment>
<evidence type="ECO:0000259" key="6">
    <source>
        <dbReference type="Pfam" id="PF02875"/>
    </source>
</evidence>
<dbReference type="Proteomes" id="UP000434409">
    <property type="component" value="Unassembled WGS sequence"/>
</dbReference>
<dbReference type="Pfam" id="PF08245">
    <property type="entry name" value="Mur_ligase_M"/>
    <property type="match status" value="1"/>
</dbReference>
<dbReference type="UniPathway" id="UPA00219"/>
<dbReference type="SUPFAM" id="SSF53244">
    <property type="entry name" value="MurD-like peptide ligases, peptide-binding domain"/>
    <property type="match status" value="1"/>
</dbReference>
<keyword evidence="3 8" id="KW-0436">Ligase</keyword>
<dbReference type="GO" id="GO:0005524">
    <property type="term" value="F:ATP binding"/>
    <property type="evidence" value="ECO:0007669"/>
    <property type="project" value="UniProtKB-UniRule"/>
</dbReference>
<sequence>MRKSDPCLYRIVRIPKKGRNLPGLSGCDGRAGKRGDPGIGSRVPVEQSEDKRVKKVRNYTLAQYKDKVERLGEKTEESLQGKGGELIRHLTYNSREVREGTLFICKGEKFRKEYLEEAIQKGAVAYISEKVYPMEREVPYILVRDIRKVMPVIADMYFGHPAQDMRLLGIGGTKGKTTTSFYVKAILDAYCRDKGKTPCGILSSIFNFDGRETKVAHNTTPEAVELQQYLQKGREAGMEYLVMEVSSQALKYHRVDTLTFDVGVFLNISEDHISPIEHKDFEDYFSSKKKMFAQTRTAVVHLETDHLPQVLEAARQAEKLVTISSQREADYRASHVEKTETGSRFTVEGPGGYRDVLTLSMPGLFNVDNALAAVAVCRELQIPPQYIRKGLETAKVKGRMEIFRNRERQLVAIVDYAHNKLSFETLFSSMKKEFPDHSITAVFGCTGGKALQRRKELGTVAGRYADLCILTSDEPDFEDPREIAEEVAGFVKGEGCPYRIVEDRQEAIRQAICEADPKTLVIVAGKGHEGSMKIKGVYVDYPSDLEIVEKYVR</sequence>
<keyword evidence="3" id="KW-0067">ATP-binding</keyword>
<feature type="region of interest" description="Disordered" evidence="5">
    <location>
        <begin position="22"/>
        <end position="47"/>
    </location>
</feature>
<dbReference type="PANTHER" id="PTHR23135:SF4">
    <property type="entry name" value="UDP-N-ACETYLMURAMOYL-L-ALANYL-D-GLUTAMATE--2,6-DIAMINOPIMELATE LIGASE MURE HOMOLOG, CHLOROPLASTIC"/>
    <property type="match status" value="1"/>
</dbReference>
<keyword evidence="3" id="KW-0963">Cytoplasm</keyword>
<feature type="domain" description="Mur ligase C-terminal" evidence="6">
    <location>
        <begin position="398"/>
        <end position="527"/>
    </location>
</feature>
<comment type="subcellular location">
    <subcellularLocation>
        <location evidence="3 4">Cytoplasm</location>
    </subcellularLocation>
</comment>
<keyword evidence="3 4" id="KW-0132">Cell division</keyword>
<comment type="similarity">
    <text evidence="2 3">Belongs to the MurCDEF family. MurE subfamily.</text>
</comment>
<dbReference type="Pfam" id="PF02875">
    <property type="entry name" value="Mur_ligase_C"/>
    <property type="match status" value="1"/>
</dbReference>
<evidence type="ECO:0000256" key="4">
    <source>
        <dbReference type="RuleBase" id="RU004135"/>
    </source>
</evidence>
<reference evidence="8 9" key="1">
    <citation type="submission" date="2019-08" db="EMBL/GenBank/DDBJ databases">
        <title>In-depth cultivation of the pig gut microbiome towards novel bacterial diversity and tailored functional studies.</title>
        <authorList>
            <person name="Wylensek D."/>
            <person name="Hitch T.C.A."/>
            <person name="Clavel T."/>
        </authorList>
    </citation>
    <scope>NUCLEOTIDE SEQUENCE [LARGE SCALE GENOMIC DNA]</scope>
    <source>
        <strain evidence="8 9">68-1-5</strain>
    </source>
</reference>
<keyword evidence="3 4" id="KW-0131">Cell cycle</keyword>
<comment type="PTM">
    <text evidence="3">Carboxylation is probably crucial for Mg(2+) binding and, consequently, for the gamma-phosphate positioning of ATP.</text>
</comment>
<feature type="binding site" evidence="3">
    <location>
        <begin position="219"/>
        <end position="220"/>
    </location>
    <ligand>
        <name>UDP-N-acetyl-alpha-D-muramoyl-L-alanyl-D-glutamate</name>
        <dbReference type="ChEBI" id="CHEBI:83900"/>
    </ligand>
</feature>
<dbReference type="EC" id="6.3.2.-" evidence="3"/>
<feature type="binding site" evidence="3">
    <location>
        <position position="94"/>
    </location>
    <ligand>
        <name>UDP-N-acetyl-alpha-D-muramoyl-L-alanyl-D-glutamate</name>
        <dbReference type="ChEBI" id="CHEBI:83900"/>
    </ligand>
</feature>
<evidence type="ECO:0000256" key="5">
    <source>
        <dbReference type="SAM" id="MobiDB-lite"/>
    </source>
</evidence>
<feature type="binding site" evidence="3">
    <location>
        <position position="218"/>
    </location>
    <ligand>
        <name>UDP-N-acetyl-alpha-D-muramoyl-L-alanyl-D-glutamate</name>
        <dbReference type="ChEBI" id="CHEBI:83900"/>
    </ligand>
</feature>
<keyword evidence="3" id="KW-0547">Nucleotide-binding</keyword>
<dbReference type="HAMAP" id="MF_00208">
    <property type="entry name" value="MurE"/>
    <property type="match status" value="1"/>
</dbReference>
<organism evidence="8 9">
    <name type="scientific">Suipraeoptans intestinalis</name>
    <dbReference type="NCBI Taxonomy" id="2606628"/>
    <lineage>
        <taxon>Bacteria</taxon>
        <taxon>Bacillati</taxon>
        <taxon>Bacillota</taxon>
        <taxon>Clostridia</taxon>
        <taxon>Lachnospirales</taxon>
        <taxon>Lachnospiraceae</taxon>
        <taxon>Suipraeoptans</taxon>
    </lineage>
</organism>
<feature type="binding site" evidence="3">
    <location>
        <begin position="172"/>
        <end position="178"/>
    </location>
    <ligand>
        <name>ATP</name>
        <dbReference type="ChEBI" id="CHEBI:30616"/>
    </ligand>
</feature>
<evidence type="ECO:0000313" key="9">
    <source>
        <dbReference type="Proteomes" id="UP000434409"/>
    </source>
</evidence>
<evidence type="ECO:0000256" key="3">
    <source>
        <dbReference type="HAMAP-Rule" id="MF_00208"/>
    </source>
</evidence>
<evidence type="ECO:0000256" key="1">
    <source>
        <dbReference type="ARBA" id="ARBA00004752"/>
    </source>
</evidence>
<gene>
    <name evidence="3" type="primary">murE</name>
    <name evidence="8" type="ORF">FYJ34_09095</name>
</gene>
<evidence type="ECO:0000259" key="7">
    <source>
        <dbReference type="Pfam" id="PF08245"/>
    </source>
</evidence>
<dbReference type="InterPro" id="IPR013221">
    <property type="entry name" value="Mur_ligase_cen"/>
</dbReference>
<dbReference type="AlphaFoldDB" id="A0A6N7V3C5"/>
<protein>
    <recommendedName>
        <fullName evidence="3">UDP-N-acetylmuramyl-tripeptide synthetase</fullName>
        <ecNumber evidence="3">6.3.2.-</ecNumber>
    </recommendedName>
    <alternativeName>
        <fullName evidence="3">UDP-MurNAc-tripeptide synthetase</fullName>
    </alternativeName>
</protein>
<dbReference type="Gene3D" id="3.40.1190.10">
    <property type="entry name" value="Mur-like, catalytic domain"/>
    <property type="match status" value="1"/>
</dbReference>
<accession>A0A6N7V3C5</accession>
<dbReference type="GO" id="GO:0000287">
    <property type="term" value="F:magnesium ion binding"/>
    <property type="evidence" value="ECO:0007669"/>
    <property type="project" value="UniProtKB-UniRule"/>
</dbReference>
<dbReference type="GO" id="GO:0051301">
    <property type="term" value="P:cell division"/>
    <property type="evidence" value="ECO:0007669"/>
    <property type="project" value="UniProtKB-KW"/>
</dbReference>
<dbReference type="GO" id="GO:0016881">
    <property type="term" value="F:acid-amino acid ligase activity"/>
    <property type="evidence" value="ECO:0007669"/>
    <property type="project" value="UniProtKB-UniRule"/>
</dbReference>
<comment type="function">
    <text evidence="3">Catalyzes the addition of an amino acid to the nucleotide precursor UDP-N-acetylmuramoyl-L-alanyl-D-glutamate (UMAG) in the biosynthesis of bacterial cell-wall peptidoglycan.</text>
</comment>
<keyword evidence="3 4" id="KW-0961">Cell wall biogenesis/degradation</keyword>
<dbReference type="PANTHER" id="PTHR23135">
    <property type="entry name" value="MUR LIGASE FAMILY MEMBER"/>
    <property type="match status" value="1"/>
</dbReference>
<dbReference type="GO" id="GO:0005737">
    <property type="term" value="C:cytoplasm"/>
    <property type="evidence" value="ECO:0007669"/>
    <property type="project" value="UniProtKB-SubCell"/>
</dbReference>
<evidence type="ECO:0000313" key="8">
    <source>
        <dbReference type="EMBL" id="MSR94406.1"/>
    </source>
</evidence>